<dbReference type="Gene3D" id="3.40.50.300">
    <property type="entry name" value="P-loop containing nucleotide triphosphate hydrolases"/>
    <property type="match status" value="3"/>
</dbReference>
<dbReference type="Pfam" id="PF00580">
    <property type="entry name" value="UvrD-helicase"/>
    <property type="match status" value="1"/>
</dbReference>
<dbReference type="PANTHER" id="PTHR11070">
    <property type="entry name" value="UVRD / RECB / PCRA DNA HELICASE FAMILY MEMBER"/>
    <property type="match status" value="1"/>
</dbReference>
<name>A0A4D8QF51_AZOBR</name>
<keyword evidence="1 9" id="KW-0547">Nucleotide-binding</keyword>
<dbReference type="EC" id="5.6.2.4" evidence="7"/>
<dbReference type="GO" id="GO:0043138">
    <property type="term" value="F:3'-5' DNA helicase activity"/>
    <property type="evidence" value="ECO:0007669"/>
    <property type="project" value="UniProtKB-EC"/>
</dbReference>
<dbReference type="EMBL" id="CP032339">
    <property type="protein sequence ID" value="QCO09315.1"/>
    <property type="molecule type" value="Genomic_DNA"/>
</dbReference>
<evidence type="ECO:0000256" key="4">
    <source>
        <dbReference type="ARBA" id="ARBA00022840"/>
    </source>
</evidence>
<gene>
    <name evidence="12" type="ORF">D3868_09885</name>
</gene>
<feature type="domain" description="UvrD-like helicase ATP-binding" evidence="11">
    <location>
        <begin position="310"/>
        <end position="607"/>
    </location>
</feature>
<feature type="binding site" evidence="9">
    <location>
        <begin position="331"/>
        <end position="338"/>
    </location>
    <ligand>
        <name>ATP</name>
        <dbReference type="ChEBI" id="CHEBI:30616"/>
    </ligand>
</feature>
<evidence type="ECO:0000313" key="12">
    <source>
        <dbReference type="EMBL" id="QCO09315.1"/>
    </source>
</evidence>
<dbReference type="Proteomes" id="UP000298774">
    <property type="component" value="Chromosome"/>
</dbReference>
<keyword evidence="2 9" id="KW-0378">Hydrolase</keyword>
<dbReference type="GO" id="GO:0000725">
    <property type="term" value="P:recombinational repair"/>
    <property type="evidence" value="ECO:0007669"/>
    <property type="project" value="TreeGrafter"/>
</dbReference>
<dbReference type="InterPro" id="IPR014017">
    <property type="entry name" value="DNA_helicase_UvrD-like_C"/>
</dbReference>
<dbReference type="GO" id="GO:0005829">
    <property type="term" value="C:cytosol"/>
    <property type="evidence" value="ECO:0007669"/>
    <property type="project" value="TreeGrafter"/>
</dbReference>
<protein>
    <recommendedName>
        <fullName evidence="7">DNA 3'-5' helicase</fullName>
        <ecNumber evidence="7">5.6.2.4</ecNumber>
    </recommendedName>
</protein>
<feature type="region of interest" description="Disordered" evidence="10">
    <location>
        <begin position="161"/>
        <end position="184"/>
    </location>
</feature>
<comment type="catalytic activity">
    <reaction evidence="6">
        <text>Couples ATP hydrolysis with the unwinding of duplex DNA by translocating in the 3'-5' direction.</text>
        <dbReference type="EC" id="5.6.2.4"/>
    </reaction>
</comment>
<organism evidence="12 13">
    <name type="scientific">Azospirillum brasilense</name>
    <dbReference type="NCBI Taxonomy" id="192"/>
    <lineage>
        <taxon>Bacteria</taxon>
        <taxon>Pseudomonadati</taxon>
        <taxon>Pseudomonadota</taxon>
        <taxon>Alphaproteobacteria</taxon>
        <taxon>Rhodospirillales</taxon>
        <taxon>Azospirillaceae</taxon>
        <taxon>Azospirillum</taxon>
    </lineage>
</organism>
<dbReference type="InterPro" id="IPR027417">
    <property type="entry name" value="P-loop_NTPase"/>
</dbReference>
<proteinExistence type="predicted"/>
<evidence type="ECO:0000259" key="11">
    <source>
        <dbReference type="PROSITE" id="PS51198"/>
    </source>
</evidence>
<evidence type="ECO:0000256" key="10">
    <source>
        <dbReference type="SAM" id="MobiDB-lite"/>
    </source>
</evidence>
<evidence type="ECO:0000256" key="9">
    <source>
        <dbReference type="PROSITE-ProRule" id="PRU00560"/>
    </source>
</evidence>
<dbReference type="AlphaFoldDB" id="A0A4D8QF51"/>
<reference evidence="12 13" key="1">
    <citation type="submission" date="2018-09" db="EMBL/GenBank/DDBJ databases">
        <title>Whole genome based analysis of evolution and adaptive divergence in Indian and Brazilian strains of Azospirillum brasilense.</title>
        <authorList>
            <person name="Singh C."/>
            <person name="Tripathi A.K."/>
        </authorList>
    </citation>
    <scope>NUCLEOTIDE SEQUENCE [LARGE SCALE GENOMIC DNA]</scope>
    <source>
        <strain evidence="12 13">MTCC4038</strain>
    </source>
</reference>
<evidence type="ECO:0000256" key="2">
    <source>
        <dbReference type="ARBA" id="ARBA00022801"/>
    </source>
</evidence>
<keyword evidence="3 9" id="KW-0347">Helicase</keyword>
<comment type="catalytic activity">
    <reaction evidence="8">
        <text>ATP + H2O = ADP + phosphate + H(+)</text>
        <dbReference type="Rhea" id="RHEA:13065"/>
        <dbReference type="ChEBI" id="CHEBI:15377"/>
        <dbReference type="ChEBI" id="CHEBI:15378"/>
        <dbReference type="ChEBI" id="CHEBI:30616"/>
        <dbReference type="ChEBI" id="CHEBI:43474"/>
        <dbReference type="ChEBI" id="CHEBI:456216"/>
        <dbReference type="EC" id="5.6.2.4"/>
    </reaction>
</comment>
<dbReference type="GO" id="GO:0005524">
    <property type="term" value="F:ATP binding"/>
    <property type="evidence" value="ECO:0007669"/>
    <property type="project" value="UniProtKB-UniRule"/>
</dbReference>
<evidence type="ECO:0000313" key="13">
    <source>
        <dbReference type="Proteomes" id="UP000298774"/>
    </source>
</evidence>
<feature type="region of interest" description="Disordered" evidence="10">
    <location>
        <begin position="803"/>
        <end position="824"/>
    </location>
</feature>
<dbReference type="GO" id="GO:0016887">
    <property type="term" value="F:ATP hydrolysis activity"/>
    <property type="evidence" value="ECO:0007669"/>
    <property type="project" value="RHEA"/>
</dbReference>
<dbReference type="Pfam" id="PF13361">
    <property type="entry name" value="UvrD_C"/>
    <property type="match status" value="1"/>
</dbReference>
<dbReference type="PROSITE" id="PS51198">
    <property type="entry name" value="UVRD_HELICASE_ATP_BIND"/>
    <property type="match status" value="1"/>
</dbReference>
<dbReference type="InterPro" id="IPR000212">
    <property type="entry name" value="DNA_helicase_UvrD/REP"/>
</dbReference>
<keyword evidence="4 9" id="KW-0067">ATP-binding</keyword>
<dbReference type="SUPFAM" id="SSF52540">
    <property type="entry name" value="P-loop containing nucleoside triphosphate hydrolases"/>
    <property type="match status" value="1"/>
</dbReference>
<sequence length="937" mass="106005">MKALVYPRLFLTESLMKRSRRGVRRIGTGGRRHCGRREDYARMVITYQRLKDFDRQLVALHARGGRPQKVANRLKVLIYDIEHGSELPFRTLSVTNNGESRIDHCVKYDLGDGYRLVTVQNERFVFLCFCGTHDETDRWLEGHKGLTPTIDTERRVEVTFRTPETADGTAARKGGTDLAPGPLAERLPPEQLDALTEGLSASVLTSLMKLESTSSPEDIWNATTRVGDQEQAHAIYDVLTALREGDLDEAVRRIQLFTGDAQPLLDLDDDEVVEVRDGTTVRVIRVGSDDYVRWIERFMQTASYEDWMLFLHPAQQAIVDEDFNGPAKLSGVSGSGKTCIVVKRAVRLAERTPGKPVLIVTLNRPLATLIRRLVDHVSPSEGVAQRIQVTSFFELCQRYLHRFEPENDRLYSDITWKLNEHIDEIWREYYRCWRNNDSAACLIGVHKSLNSRGVSPEAYIRQEFDWLRSAFGRERRSGYLDKSVERRGRGVPFDTPWRATVVSALDAWERKMRDVGVIDQLGLSVQLHRYVDRLEPEYAHVLVDEAQDFGTIELAILRRLAAPGENDLFLCGDLAQQVQAKHQSFRDAGIDIPGARSRKLERNYRNSREILRAAYEVFVGTLANDVQFDGELEIIEPEYANFSTPKPLVLQAASLQQEVACALAIAKDYIDEKPRKVCIAVAGFTLRDMQKFGERLGLPVLDGTRALGDGHIFLSDLEQTKGYEFDVMCILNCQDGVLPAADMPQEEQFRDACRFYVAMTRAKYQLVISHSGALTPWVAARQEHFVFDRWSEHVDLGGLVPGPVPEAQPQVDEEEKAAGTQPAGDPFAVSGRAFLYLPQSQGLSLEAQDKLDTLVEGRSRQRNSQHLAWRTVRDALEHLHVHPYVRNQFGPKVARELMDRYGDPRLRGEKAWKSNALASQSRVRSAGAINHGGSIDE</sequence>
<keyword evidence="5" id="KW-0413">Isomerase</keyword>
<accession>A0A4D8QF51</accession>
<dbReference type="InterPro" id="IPR014016">
    <property type="entry name" value="UvrD-like_ATP-bd"/>
</dbReference>
<evidence type="ECO:0000256" key="6">
    <source>
        <dbReference type="ARBA" id="ARBA00034617"/>
    </source>
</evidence>
<evidence type="ECO:0000256" key="7">
    <source>
        <dbReference type="ARBA" id="ARBA00034808"/>
    </source>
</evidence>
<evidence type="ECO:0000256" key="1">
    <source>
        <dbReference type="ARBA" id="ARBA00022741"/>
    </source>
</evidence>
<evidence type="ECO:0000256" key="3">
    <source>
        <dbReference type="ARBA" id="ARBA00022806"/>
    </source>
</evidence>
<dbReference type="GO" id="GO:0003677">
    <property type="term" value="F:DNA binding"/>
    <property type="evidence" value="ECO:0007669"/>
    <property type="project" value="InterPro"/>
</dbReference>
<dbReference type="PANTHER" id="PTHR11070:SF45">
    <property type="entry name" value="DNA 3'-5' HELICASE"/>
    <property type="match status" value="1"/>
</dbReference>
<evidence type="ECO:0000256" key="5">
    <source>
        <dbReference type="ARBA" id="ARBA00023235"/>
    </source>
</evidence>
<evidence type="ECO:0000256" key="8">
    <source>
        <dbReference type="ARBA" id="ARBA00048988"/>
    </source>
</evidence>